<dbReference type="RefSeq" id="WP_085635667.1">
    <property type="nucleotide sequence ID" value="NZ_JFKC01000003.1"/>
</dbReference>
<feature type="transmembrane region" description="Helical" evidence="8">
    <location>
        <begin position="196"/>
        <end position="217"/>
    </location>
</feature>
<proteinExistence type="inferred from homology"/>
<evidence type="ECO:0000256" key="7">
    <source>
        <dbReference type="ARBA" id="ARBA00023136"/>
    </source>
</evidence>
<dbReference type="PANTHER" id="PTHR30269">
    <property type="entry name" value="TRANSMEMBRANE PROTEIN YFCA"/>
    <property type="match status" value="1"/>
</dbReference>
<dbReference type="InterPro" id="IPR052017">
    <property type="entry name" value="TSUP"/>
</dbReference>
<evidence type="ECO:0000256" key="1">
    <source>
        <dbReference type="ARBA" id="ARBA00004651"/>
    </source>
</evidence>
<evidence type="ECO:0000256" key="8">
    <source>
        <dbReference type="RuleBase" id="RU363041"/>
    </source>
</evidence>
<feature type="transmembrane region" description="Helical" evidence="8">
    <location>
        <begin position="224"/>
        <end position="242"/>
    </location>
</feature>
<dbReference type="OrthoDB" id="5195497at2"/>
<keyword evidence="3" id="KW-0813">Transport</keyword>
<keyword evidence="5 8" id="KW-0812">Transmembrane</keyword>
<dbReference type="Pfam" id="PF01925">
    <property type="entry name" value="TauE"/>
    <property type="match status" value="1"/>
</dbReference>
<dbReference type="GO" id="GO:0016740">
    <property type="term" value="F:transferase activity"/>
    <property type="evidence" value="ECO:0007669"/>
    <property type="project" value="UniProtKB-KW"/>
</dbReference>
<dbReference type="GO" id="GO:0005886">
    <property type="term" value="C:plasma membrane"/>
    <property type="evidence" value="ECO:0007669"/>
    <property type="project" value="UniProtKB-SubCell"/>
</dbReference>
<keyword evidence="6 8" id="KW-1133">Transmembrane helix</keyword>
<keyword evidence="9" id="KW-0808">Transferase</keyword>
<dbReference type="STRING" id="1123756.MGEO_05210"/>
<keyword evidence="4 8" id="KW-1003">Cell membrane</keyword>
<dbReference type="InterPro" id="IPR002781">
    <property type="entry name" value="TM_pro_TauE-like"/>
</dbReference>
<keyword evidence="10" id="KW-1185">Reference proteome</keyword>
<gene>
    <name evidence="9" type="ORF">MGEO_05210</name>
</gene>
<evidence type="ECO:0000256" key="6">
    <source>
        <dbReference type="ARBA" id="ARBA00022989"/>
    </source>
</evidence>
<protein>
    <recommendedName>
        <fullName evidence="8">Probable membrane transporter protein</fullName>
    </recommendedName>
</protein>
<accession>A0A1X4NN68</accession>
<dbReference type="AlphaFoldDB" id="A0A1X4NN68"/>
<feature type="transmembrane region" description="Helical" evidence="8">
    <location>
        <begin position="72"/>
        <end position="92"/>
    </location>
</feature>
<dbReference type="PANTHER" id="PTHR30269:SF37">
    <property type="entry name" value="MEMBRANE TRANSPORTER PROTEIN"/>
    <property type="match status" value="1"/>
</dbReference>
<evidence type="ECO:0000256" key="3">
    <source>
        <dbReference type="ARBA" id="ARBA00022448"/>
    </source>
</evidence>
<evidence type="ECO:0000256" key="5">
    <source>
        <dbReference type="ARBA" id="ARBA00022692"/>
    </source>
</evidence>
<organism evidence="9 10">
    <name type="scientific">Marivita geojedonensis</name>
    <dbReference type="NCBI Taxonomy" id="1123756"/>
    <lineage>
        <taxon>Bacteria</taxon>
        <taxon>Pseudomonadati</taxon>
        <taxon>Pseudomonadota</taxon>
        <taxon>Alphaproteobacteria</taxon>
        <taxon>Rhodobacterales</taxon>
        <taxon>Roseobacteraceae</taxon>
        <taxon>Marivita</taxon>
    </lineage>
</organism>
<feature type="transmembrane region" description="Helical" evidence="8">
    <location>
        <begin position="166"/>
        <end position="190"/>
    </location>
</feature>
<comment type="similarity">
    <text evidence="2 8">Belongs to the 4-toluene sulfonate uptake permease (TSUP) (TC 2.A.102) family.</text>
</comment>
<name>A0A1X4NN68_9RHOB</name>
<feature type="transmembrane region" description="Helical" evidence="8">
    <location>
        <begin position="34"/>
        <end position="51"/>
    </location>
</feature>
<comment type="subcellular location">
    <subcellularLocation>
        <location evidence="1 8">Cell membrane</location>
        <topology evidence="1 8">Multi-pass membrane protein</topology>
    </subcellularLocation>
</comment>
<sequence>MDPASLALACVGIALGGFLKGATGAGAPVVGVPVLALIFDVPMAVAIFSVLNLCTNIWQSWTFRNEVTERRFALTFAATGAAGVIVGSVLLATLPVPILMAALALVVFGYIGLRLARPDWYLSRDRGRKMGATVGFVGGVMQGAGGLSAPVSVTFLNALNLSRAEFIGTISVFFLAMSALQIPTLAALGILTWDRVILALAALVPMFMGIAVGSWSAKFLSKRAFDRVILTLLAVIASKLIWDAWNSGILG</sequence>
<evidence type="ECO:0000313" key="9">
    <source>
        <dbReference type="EMBL" id="OSQ51948.1"/>
    </source>
</evidence>
<keyword evidence="9" id="KW-0315">Glutamine amidotransferase</keyword>
<evidence type="ECO:0000256" key="4">
    <source>
        <dbReference type="ARBA" id="ARBA00022475"/>
    </source>
</evidence>
<evidence type="ECO:0000256" key="2">
    <source>
        <dbReference type="ARBA" id="ARBA00009142"/>
    </source>
</evidence>
<feature type="transmembrane region" description="Helical" evidence="8">
    <location>
        <begin position="98"/>
        <end position="116"/>
    </location>
</feature>
<dbReference type="EMBL" id="JFKC01000003">
    <property type="protein sequence ID" value="OSQ51948.1"/>
    <property type="molecule type" value="Genomic_DNA"/>
</dbReference>
<dbReference type="Proteomes" id="UP000193926">
    <property type="component" value="Unassembled WGS sequence"/>
</dbReference>
<reference evidence="9 10" key="1">
    <citation type="submission" date="2014-03" db="EMBL/GenBank/DDBJ databases">
        <title>The draft genome sequence of Marivita geojedonensis KCTC 23882.</title>
        <authorList>
            <person name="Lai Q."/>
            <person name="Shao Z."/>
        </authorList>
    </citation>
    <scope>NUCLEOTIDE SEQUENCE [LARGE SCALE GENOMIC DNA]</scope>
    <source>
        <strain evidence="9 10">DPG-138</strain>
    </source>
</reference>
<keyword evidence="7 8" id="KW-0472">Membrane</keyword>
<evidence type="ECO:0000313" key="10">
    <source>
        <dbReference type="Proteomes" id="UP000193926"/>
    </source>
</evidence>
<comment type="caution">
    <text evidence="9">The sequence shown here is derived from an EMBL/GenBank/DDBJ whole genome shotgun (WGS) entry which is preliminary data.</text>
</comment>